<reference evidence="2 3" key="1">
    <citation type="submission" date="2018-09" db="EMBL/GenBank/DDBJ databases">
        <title>Paenibacillus aracenensis nov. sp. isolated from a cave in southern Spain.</title>
        <authorList>
            <person name="Jurado V."/>
            <person name="Gutierrez-Patricio S."/>
            <person name="Gonzalez-Pimentel J.L."/>
            <person name="Miller A.Z."/>
            <person name="Laiz L."/>
            <person name="Saiz-Jimenez C."/>
        </authorList>
    </citation>
    <scope>NUCLEOTIDE SEQUENCE [LARGE SCALE GENOMIC DNA]</scope>
    <source>
        <strain evidence="2 3">DSM 22867</strain>
    </source>
</reference>
<protein>
    <recommendedName>
        <fullName evidence="4">WD40 repeat domain-containing protein</fullName>
    </recommendedName>
</protein>
<gene>
    <name evidence="2" type="ORF">D3P08_22735</name>
</gene>
<keyword evidence="1" id="KW-1133">Transmembrane helix</keyword>
<organism evidence="2 3">
    <name type="scientific">Paenibacillus nanensis</name>
    <dbReference type="NCBI Taxonomy" id="393251"/>
    <lineage>
        <taxon>Bacteria</taxon>
        <taxon>Bacillati</taxon>
        <taxon>Bacillota</taxon>
        <taxon>Bacilli</taxon>
        <taxon>Bacillales</taxon>
        <taxon>Paenibacillaceae</taxon>
        <taxon>Paenibacillus</taxon>
    </lineage>
</organism>
<dbReference type="AlphaFoldDB" id="A0A3A1UWV1"/>
<evidence type="ECO:0000256" key="1">
    <source>
        <dbReference type="SAM" id="Phobius"/>
    </source>
</evidence>
<keyword evidence="1" id="KW-0472">Membrane</keyword>
<evidence type="ECO:0000313" key="3">
    <source>
        <dbReference type="Proteomes" id="UP000266482"/>
    </source>
</evidence>
<dbReference type="Proteomes" id="UP000266482">
    <property type="component" value="Unassembled WGS sequence"/>
</dbReference>
<dbReference type="EMBL" id="QXQA01000018">
    <property type="protein sequence ID" value="RIX49371.1"/>
    <property type="molecule type" value="Genomic_DNA"/>
</dbReference>
<accession>A0A3A1UWV1</accession>
<comment type="caution">
    <text evidence="2">The sequence shown here is derived from an EMBL/GenBank/DDBJ whole genome shotgun (WGS) entry which is preliminary data.</text>
</comment>
<proteinExistence type="predicted"/>
<dbReference type="RefSeq" id="WP_119602413.1">
    <property type="nucleotide sequence ID" value="NZ_QXQA01000018.1"/>
</dbReference>
<evidence type="ECO:0000313" key="2">
    <source>
        <dbReference type="EMBL" id="RIX49371.1"/>
    </source>
</evidence>
<keyword evidence="1" id="KW-0812">Transmembrane</keyword>
<name>A0A3A1UWV1_9BACL</name>
<dbReference type="OrthoDB" id="2486901at2"/>
<keyword evidence="3" id="KW-1185">Reference proteome</keyword>
<sequence length="534" mass="59800">MNKHMTITIAVSLVMIFLLIMPAFDNERTMNAAISEETVEVRERAGVLDEAPTDKVNGLNADHTAGDIPTSEQKVIAKAEPAEHGFRLSFEDGGEGYVQTAAIDAYGDVAVHLTEREAAGKNYYEMIVVRPDRMEAQAYPLYSADAVEQPFYQKVKIINEKKALFLKRTVHEGMINYELALFYLETGGHGTLPAFWSVPVGSEEAGEDFLASAHYAQDDDGRTTKVLLTSFLGKMWLADLDKGSIYGHGGQTFPAFGDLGSKPIRELIYPTPQLDRFIYNFTEKDQIHVSNHFMLADTLSGKVLKLFSVDDGMALSDPGPVWNREGTAFFLEYASKGNEMGEYYDNSNAVAAEEIAFFDRDGKRVGMLKAESGERINVYEWLDEQRLLIEAYKPKPVSDTVWSKDEIRYKEYDLRTGKLTSYGSVKEANALKELVLLPLRREGTTFDSKAFVALDRQNRQIWEPNLDGRASLSTDGSLYIQTWNGDSSVIYKWDTAMKELVEAANDSDIRLAVGTWLAAAEREGSGFIYRNTEE</sequence>
<evidence type="ECO:0008006" key="4">
    <source>
        <dbReference type="Google" id="ProtNLM"/>
    </source>
</evidence>
<feature type="transmembrane region" description="Helical" evidence="1">
    <location>
        <begin position="7"/>
        <end position="24"/>
    </location>
</feature>